<evidence type="ECO:0000313" key="3">
    <source>
        <dbReference type="EMBL" id="MBD8497242.1"/>
    </source>
</evidence>
<protein>
    <submittedName>
        <fullName evidence="3">Uncharacterized protein</fullName>
    </submittedName>
</protein>
<gene>
    <name evidence="3" type="ORF">IFO66_02885</name>
</gene>
<keyword evidence="2" id="KW-1133">Transmembrane helix</keyword>
<name>A0ABR9AVI6_9BACL</name>
<evidence type="ECO:0000313" key="4">
    <source>
        <dbReference type="Proteomes" id="UP000634529"/>
    </source>
</evidence>
<dbReference type="Proteomes" id="UP000634529">
    <property type="component" value="Unassembled WGS sequence"/>
</dbReference>
<dbReference type="EMBL" id="JACYTN010000001">
    <property type="protein sequence ID" value="MBD8497242.1"/>
    <property type="molecule type" value="Genomic_DNA"/>
</dbReference>
<keyword evidence="1" id="KW-0175">Coiled coil</keyword>
<evidence type="ECO:0000256" key="1">
    <source>
        <dbReference type="SAM" id="Coils"/>
    </source>
</evidence>
<evidence type="ECO:0000256" key="2">
    <source>
        <dbReference type="SAM" id="Phobius"/>
    </source>
</evidence>
<dbReference type="RefSeq" id="WP_192023653.1">
    <property type="nucleotide sequence ID" value="NZ_JACYTN010000001.1"/>
</dbReference>
<organism evidence="3 4">
    <name type="scientific">Paenibacillus arenosi</name>
    <dbReference type="NCBI Taxonomy" id="2774142"/>
    <lineage>
        <taxon>Bacteria</taxon>
        <taxon>Bacillati</taxon>
        <taxon>Bacillota</taxon>
        <taxon>Bacilli</taxon>
        <taxon>Bacillales</taxon>
        <taxon>Paenibacillaceae</taxon>
        <taxon>Paenibacillus</taxon>
    </lineage>
</organism>
<keyword evidence="4" id="KW-1185">Reference proteome</keyword>
<feature type="transmembrane region" description="Helical" evidence="2">
    <location>
        <begin position="6"/>
        <end position="37"/>
    </location>
</feature>
<keyword evidence="2" id="KW-0472">Membrane</keyword>
<sequence>MALLGIVIAIGISFLFVYIAGPIGSVVVPAIMFGLIFSTYMRTKAIEEDVKAIKTHFGLLNEAEKAELQMQQQFKNLYEHEIDNKKYSPELERINREIELELENYQEDRKDKNDKNNDED</sequence>
<reference evidence="3 4" key="1">
    <citation type="submission" date="2020-09" db="EMBL/GenBank/DDBJ databases">
        <title>Paenibacillus sp. CAU 1523 isolated from sand of Haeundae Beach.</title>
        <authorList>
            <person name="Kim W."/>
        </authorList>
    </citation>
    <scope>NUCLEOTIDE SEQUENCE [LARGE SCALE GENOMIC DNA]</scope>
    <source>
        <strain evidence="3 4">CAU 1523</strain>
    </source>
</reference>
<accession>A0ABR9AVI6</accession>
<comment type="caution">
    <text evidence="3">The sequence shown here is derived from an EMBL/GenBank/DDBJ whole genome shotgun (WGS) entry which is preliminary data.</text>
</comment>
<proteinExistence type="predicted"/>
<feature type="coiled-coil region" evidence="1">
    <location>
        <begin position="88"/>
        <end position="115"/>
    </location>
</feature>
<keyword evidence="2" id="KW-0812">Transmembrane</keyword>